<dbReference type="EMBL" id="JAAOMP010000029">
    <property type="protein sequence ID" value="MBU2759047.1"/>
    <property type="molecule type" value="Genomic_DNA"/>
</dbReference>
<evidence type="ECO:0008006" key="3">
    <source>
        <dbReference type="Google" id="ProtNLM"/>
    </source>
</evidence>
<reference evidence="1 2" key="1">
    <citation type="journal article" date="2021" name="ISME J.">
        <title>Genomic evolution of the class Acidithiobacillia: deep-branching Proteobacteria living in extreme acidic conditions.</title>
        <authorList>
            <person name="Moya-Beltran A."/>
            <person name="Beard S."/>
            <person name="Rojas-Villalobos C."/>
            <person name="Issotta F."/>
            <person name="Gallardo Y."/>
            <person name="Ulloa R."/>
            <person name="Giaveno A."/>
            <person name="Degli Esposti M."/>
            <person name="Johnson D.B."/>
            <person name="Quatrini R."/>
        </authorList>
    </citation>
    <scope>NUCLEOTIDE SEQUENCE [LARGE SCALE GENOMIC DNA]</scope>
    <source>
        <strain evidence="1 2">RW2</strain>
    </source>
</reference>
<dbReference type="Proteomes" id="UP000755654">
    <property type="component" value="Unassembled WGS sequence"/>
</dbReference>
<organism evidence="1 2">
    <name type="scientific">Acidithiobacillus sulfurivorans</name>
    <dbReference type="NCBI Taxonomy" id="1958756"/>
    <lineage>
        <taxon>Bacteria</taxon>
        <taxon>Pseudomonadati</taxon>
        <taxon>Pseudomonadota</taxon>
        <taxon>Acidithiobacillia</taxon>
        <taxon>Acidithiobacillales</taxon>
        <taxon>Acidithiobacillaceae</taxon>
        <taxon>Acidithiobacillus</taxon>
    </lineage>
</organism>
<gene>
    <name evidence="1" type="ORF">HAP95_02335</name>
</gene>
<evidence type="ECO:0000313" key="1">
    <source>
        <dbReference type="EMBL" id="MBU2759047.1"/>
    </source>
</evidence>
<keyword evidence="2" id="KW-1185">Reference proteome</keyword>
<name>A0ABS5ZUZ5_9PROT</name>
<evidence type="ECO:0000313" key="2">
    <source>
        <dbReference type="Proteomes" id="UP000755654"/>
    </source>
</evidence>
<protein>
    <recommendedName>
        <fullName evidence="3">Iron-sulfur cluster assembly scaffold protein</fullName>
    </recommendedName>
</protein>
<proteinExistence type="predicted"/>
<sequence>MMEQVFGTIEVSIESAMSTPRQTPEGKPSTASALVVKLKDVCVIFVEDHAHGCSVTNGAEKVCRFIHDQLLADIPYSGIRWVYKDTNNEVDEIVTDGVSASFQHIMDDDDQVLRAVQVVRAAGFMFRSA</sequence>
<comment type="caution">
    <text evidence="1">The sequence shown here is derived from an EMBL/GenBank/DDBJ whole genome shotgun (WGS) entry which is preliminary data.</text>
</comment>
<accession>A0ABS5ZUZ5</accession>
<dbReference type="RefSeq" id="WP_215882020.1">
    <property type="nucleotide sequence ID" value="NZ_JAAOMP010000029.1"/>
</dbReference>